<dbReference type="EMBL" id="LZKQ01000184">
    <property type="protein sequence ID" value="OBI81877.1"/>
    <property type="molecule type" value="Genomic_DNA"/>
</dbReference>
<reference evidence="1 2" key="1">
    <citation type="submission" date="2016-06" db="EMBL/GenBank/DDBJ databases">
        <authorList>
            <person name="Kjaerup R.B."/>
            <person name="Dalgaard T.S."/>
            <person name="Juul-Madsen H.R."/>
        </authorList>
    </citation>
    <scope>NUCLEOTIDE SEQUENCE [LARGE SCALE GENOMIC DNA]</scope>
    <source>
        <strain evidence="1 2">1081914.2</strain>
    </source>
</reference>
<name>A0A1A3C6B3_MYCAS</name>
<accession>A0A1A3C6B3</accession>
<comment type="caution">
    <text evidence="1">The sequence shown here is derived from an EMBL/GenBank/DDBJ whole genome shotgun (WGS) entry which is preliminary data.</text>
</comment>
<protein>
    <submittedName>
        <fullName evidence="1">Toxin-antitoxin system</fullName>
    </submittedName>
</protein>
<sequence length="67" mass="7549">MPRPRKGDRVELLTRPERVVSDKIKHLAAGHGMSVSQYVADLLAVHTGFPELVRELDHHKEVLPLAM</sequence>
<dbReference type="AlphaFoldDB" id="A0A1A3C6B3"/>
<proteinExistence type="predicted"/>
<gene>
    <name evidence="1" type="ORF">A9X01_22815</name>
</gene>
<evidence type="ECO:0000313" key="2">
    <source>
        <dbReference type="Proteomes" id="UP000093795"/>
    </source>
</evidence>
<evidence type="ECO:0000313" key="1">
    <source>
        <dbReference type="EMBL" id="OBI81877.1"/>
    </source>
</evidence>
<dbReference type="Proteomes" id="UP000093795">
    <property type="component" value="Unassembled WGS sequence"/>
</dbReference>
<dbReference type="OrthoDB" id="4470080at2"/>
<organism evidence="1 2">
    <name type="scientific">Mycobacterium asiaticum</name>
    <dbReference type="NCBI Taxonomy" id="1790"/>
    <lineage>
        <taxon>Bacteria</taxon>
        <taxon>Bacillati</taxon>
        <taxon>Actinomycetota</taxon>
        <taxon>Actinomycetes</taxon>
        <taxon>Mycobacteriales</taxon>
        <taxon>Mycobacteriaceae</taxon>
        <taxon>Mycobacterium</taxon>
    </lineage>
</organism>